<comment type="caution">
    <text evidence="7">The sequence shown here is derived from an EMBL/GenBank/DDBJ whole genome shotgun (WGS) entry which is preliminary data.</text>
</comment>
<comment type="similarity">
    <text evidence="4">Belongs to the carotenoid/retinoid oxidoreductase family. CrtN subfamily.</text>
</comment>
<dbReference type="SUPFAM" id="SSF51905">
    <property type="entry name" value="FAD/NAD(P)-binding domain"/>
    <property type="match status" value="1"/>
</dbReference>
<reference evidence="7 8" key="1">
    <citation type="submission" date="2017-07" db="EMBL/GenBank/DDBJ databases">
        <title>Paenibacillus herberti R33 genome sequencing and assembly.</title>
        <authorList>
            <person name="Su W."/>
        </authorList>
    </citation>
    <scope>NUCLEOTIDE SEQUENCE [LARGE SCALE GENOMIC DNA]</scope>
    <source>
        <strain evidence="7 8">R33</strain>
    </source>
</reference>
<dbReference type="InterPro" id="IPR014105">
    <property type="entry name" value="Carotenoid/retinoid_OxRdtase"/>
</dbReference>
<dbReference type="InterPro" id="IPR036188">
    <property type="entry name" value="FAD/NAD-bd_sf"/>
</dbReference>
<dbReference type="Pfam" id="PF01593">
    <property type="entry name" value="Amino_oxidase"/>
    <property type="match status" value="1"/>
</dbReference>
<evidence type="ECO:0000313" key="8">
    <source>
        <dbReference type="Proteomes" id="UP000215145"/>
    </source>
</evidence>
<dbReference type="RefSeq" id="WP_089525129.1">
    <property type="nucleotide sequence ID" value="NZ_NMUQ01000002.1"/>
</dbReference>
<accession>A0A229NX13</accession>
<dbReference type="GO" id="GO:0016491">
    <property type="term" value="F:oxidoreductase activity"/>
    <property type="evidence" value="ECO:0007669"/>
    <property type="project" value="UniProtKB-KW"/>
</dbReference>
<evidence type="ECO:0000313" key="7">
    <source>
        <dbReference type="EMBL" id="OXM14305.1"/>
    </source>
</evidence>
<evidence type="ECO:0000256" key="3">
    <source>
        <dbReference type="ARBA" id="ARBA00023002"/>
    </source>
</evidence>
<organism evidence="7 8">
    <name type="scientific">Paenibacillus herberti</name>
    <dbReference type="NCBI Taxonomy" id="1619309"/>
    <lineage>
        <taxon>Bacteria</taxon>
        <taxon>Bacillati</taxon>
        <taxon>Bacillota</taxon>
        <taxon>Bacilli</taxon>
        <taxon>Bacillales</taxon>
        <taxon>Paenibacillaceae</taxon>
        <taxon>Paenibacillus</taxon>
    </lineage>
</organism>
<feature type="domain" description="Amine oxidase" evidence="6">
    <location>
        <begin position="11"/>
        <end position="465"/>
    </location>
</feature>
<protein>
    <submittedName>
        <fullName evidence="7">Phytoene desaturase</fullName>
    </submittedName>
</protein>
<evidence type="ECO:0000259" key="6">
    <source>
        <dbReference type="Pfam" id="PF01593"/>
    </source>
</evidence>
<evidence type="ECO:0000256" key="1">
    <source>
        <dbReference type="ARBA" id="ARBA00004829"/>
    </source>
</evidence>
<dbReference type="InterPro" id="IPR002937">
    <property type="entry name" value="Amino_oxidase"/>
</dbReference>
<evidence type="ECO:0000256" key="2">
    <source>
        <dbReference type="ARBA" id="ARBA00022746"/>
    </source>
</evidence>
<sequence length="485" mass="54120">MRAAIIGSGVGGLVTALLLRRQGHEVDVFEKEARVGGRLAYEEDGTGRFRIDQGPTIVLLPELLKEILHEAGVPGDEVELLRIDPLYDFYYPDGTRWTKWQDVGQQERVMEAAYPGGGADFRRYMKDMEGLFDYGFKAFLSRTFSGLGSFLTRANLSFLLRSRAYRGLHPWTSAYFREERIREAYSMQSLYIGGSPQQSPALYGLIPYSEHKHGIWYVKGGYSSLAGTLERACRKAGIRLRLDSPVDKVLVESGRCVGLSVAGERSDYDAVIYNGDYPGLSGLLTGWKAKPRTYIPSSGCLLVYLGLDRRWEEAGAHQFFMPDRHMEHMQDVFRRGRLNATPSFYAFNPVAVDPEAARPGESVLYFLIPVPAAEGLDWDSEGEALVQKVLERAEELRFPGLREAIRWRRVRTPRDAARAGLYRGGSFGIAPVLRQSGGFRPQVKPLPVERLYAVGASVHPGGGIPIVMQGARMLSQLIEKELGSC</sequence>
<keyword evidence="2 5" id="KW-0125">Carotenoid biosynthesis</keyword>
<proteinExistence type="inferred from homology"/>
<name>A0A229NX13_9BACL</name>
<dbReference type="Gene3D" id="3.50.50.60">
    <property type="entry name" value="FAD/NAD(P)-binding domain"/>
    <property type="match status" value="2"/>
</dbReference>
<dbReference type="EMBL" id="NMUQ01000002">
    <property type="protein sequence ID" value="OXM14305.1"/>
    <property type="molecule type" value="Genomic_DNA"/>
</dbReference>
<evidence type="ECO:0000256" key="4">
    <source>
        <dbReference type="ARBA" id="ARBA00038322"/>
    </source>
</evidence>
<dbReference type="OrthoDB" id="9814556at2"/>
<comment type="pathway">
    <text evidence="1 5">Carotenoid biosynthesis.</text>
</comment>
<evidence type="ECO:0000256" key="5">
    <source>
        <dbReference type="RuleBase" id="RU362075"/>
    </source>
</evidence>
<dbReference type="PRINTS" id="PR00419">
    <property type="entry name" value="ADXRDTASE"/>
</dbReference>
<dbReference type="GO" id="GO:0016117">
    <property type="term" value="P:carotenoid biosynthetic process"/>
    <property type="evidence" value="ECO:0007669"/>
    <property type="project" value="UniProtKB-KW"/>
</dbReference>
<dbReference type="PANTHER" id="PTHR43734">
    <property type="entry name" value="PHYTOENE DESATURASE"/>
    <property type="match status" value="1"/>
</dbReference>
<dbReference type="NCBIfam" id="TIGR02734">
    <property type="entry name" value="crtI_fam"/>
    <property type="match status" value="1"/>
</dbReference>
<gene>
    <name evidence="7" type="ORF">CGZ75_15235</name>
</gene>
<dbReference type="Proteomes" id="UP000215145">
    <property type="component" value="Unassembled WGS sequence"/>
</dbReference>
<keyword evidence="8" id="KW-1185">Reference proteome</keyword>
<dbReference type="AlphaFoldDB" id="A0A229NX13"/>
<dbReference type="PANTHER" id="PTHR43734:SF1">
    <property type="entry name" value="PHYTOENE DESATURASE"/>
    <property type="match status" value="1"/>
</dbReference>
<keyword evidence="3 5" id="KW-0560">Oxidoreductase</keyword>